<dbReference type="Proteomes" id="UP000217199">
    <property type="component" value="Unassembled WGS sequence"/>
</dbReference>
<feature type="region of interest" description="Disordered" evidence="1">
    <location>
        <begin position="412"/>
        <end position="453"/>
    </location>
</feature>
<feature type="compositionally biased region" description="Basic and acidic residues" evidence="1">
    <location>
        <begin position="291"/>
        <end position="305"/>
    </location>
</feature>
<feature type="region of interest" description="Disordered" evidence="1">
    <location>
        <begin position="52"/>
        <end position="365"/>
    </location>
</feature>
<dbReference type="OrthoDB" id="2431475at2759"/>
<feature type="compositionally biased region" description="Basic and acidic residues" evidence="1">
    <location>
        <begin position="429"/>
        <end position="446"/>
    </location>
</feature>
<proteinExistence type="predicted"/>
<accession>A0A286USQ5</accession>
<dbReference type="InParanoid" id="A0A286USQ5"/>
<dbReference type="EMBL" id="NBII01000002">
    <property type="protein sequence ID" value="PAV22618.1"/>
    <property type="molecule type" value="Genomic_DNA"/>
</dbReference>
<dbReference type="PANTHER" id="PTHR40132">
    <property type="entry name" value="PRE-MRNA-SPLICING FACTOR 38B"/>
    <property type="match status" value="1"/>
</dbReference>
<feature type="compositionally biased region" description="Polar residues" evidence="1">
    <location>
        <begin position="274"/>
        <end position="284"/>
    </location>
</feature>
<keyword evidence="3" id="KW-1185">Reference proteome</keyword>
<feature type="compositionally biased region" description="Basic and acidic residues" evidence="1">
    <location>
        <begin position="203"/>
        <end position="224"/>
    </location>
</feature>
<organism evidence="2 3">
    <name type="scientific">Pyrrhoderma noxium</name>
    <dbReference type="NCBI Taxonomy" id="2282107"/>
    <lineage>
        <taxon>Eukaryota</taxon>
        <taxon>Fungi</taxon>
        <taxon>Dikarya</taxon>
        <taxon>Basidiomycota</taxon>
        <taxon>Agaricomycotina</taxon>
        <taxon>Agaricomycetes</taxon>
        <taxon>Hymenochaetales</taxon>
        <taxon>Hymenochaetaceae</taxon>
        <taxon>Pyrrhoderma</taxon>
    </lineage>
</organism>
<dbReference type="STRING" id="2282107.A0A286USQ5"/>
<sequence length="479" mass="55596">MSKSSLSSVVSNLVRVSEPNTITNEDLDRHVAELILKEAKQKAERYLKEGVRAYLPSGPDPNAPKPNKRFLSSIIRNTDEHNKSVLRAQAEAAQEAKAEREEQERKERRKRALEATEAGRLRRLLGSSSHDRWDPSRDRKRRERKRETNGNDGSCDEDRHRSRRSTNHSHSDSRERDSDRHRRRSRYEDDKREGSSRRRSRSRTPDSRKRRDRERDRDRGEGSSKRKHSRSRSKTPERSHRKRHREKEQTKTDEVGESDNSSSRRKDKGKGVDYSQSPSTNISGYASPMDEDSKKATDPPSRKSPVDLSSQFKMRKSLHKSPPPPESPTLSEEEDIERFRPRRRVARAESSTLPASPDLKTLSSKMDKYFEESYDPRLDIGHMTIPEIPKTGLIDDLQFESWDAVLEVVRQRREDKAERKRLQRLGLLPDKDKKEKKSKDKTEKPSTDAWTMGTGTSVMDIQYSKKGAVREWDMGKEGF</sequence>
<evidence type="ECO:0000313" key="3">
    <source>
        <dbReference type="Proteomes" id="UP000217199"/>
    </source>
</evidence>
<feature type="compositionally biased region" description="Basic and acidic residues" evidence="1">
    <location>
        <begin position="169"/>
        <end position="196"/>
    </location>
</feature>
<protein>
    <submittedName>
        <fullName evidence="2">Uncharacterized protein</fullName>
    </submittedName>
</protein>
<comment type="caution">
    <text evidence="2">The sequence shown here is derived from an EMBL/GenBank/DDBJ whole genome shotgun (WGS) entry which is preliminary data.</text>
</comment>
<evidence type="ECO:0000256" key="1">
    <source>
        <dbReference type="SAM" id="MobiDB-lite"/>
    </source>
</evidence>
<dbReference type="AlphaFoldDB" id="A0A286USQ5"/>
<gene>
    <name evidence="2" type="ORF">PNOK_0257500</name>
</gene>
<dbReference type="PANTHER" id="PTHR40132:SF1">
    <property type="entry name" value="PRE-MRNA-SPLICING FACTOR 38B"/>
    <property type="match status" value="1"/>
</dbReference>
<reference evidence="2 3" key="1">
    <citation type="journal article" date="2017" name="Mol. Ecol.">
        <title>Comparative and population genomic landscape of Phellinus noxius: A hypervariable fungus causing root rot in trees.</title>
        <authorList>
            <person name="Chung C.L."/>
            <person name="Lee T.J."/>
            <person name="Akiba M."/>
            <person name="Lee H.H."/>
            <person name="Kuo T.H."/>
            <person name="Liu D."/>
            <person name="Ke H.M."/>
            <person name="Yokoi T."/>
            <person name="Roa M.B."/>
            <person name="Lu M.J."/>
            <person name="Chang Y.Y."/>
            <person name="Ann P.J."/>
            <person name="Tsai J.N."/>
            <person name="Chen C.Y."/>
            <person name="Tzean S.S."/>
            <person name="Ota Y."/>
            <person name="Hattori T."/>
            <person name="Sahashi N."/>
            <person name="Liou R.F."/>
            <person name="Kikuchi T."/>
            <person name="Tsai I.J."/>
        </authorList>
    </citation>
    <scope>NUCLEOTIDE SEQUENCE [LARGE SCALE GENOMIC DNA]</scope>
    <source>
        <strain evidence="2 3">FFPRI411160</strain>
    </source>
</reference>
<feature type="compositionally biased region" description="Basic residues" evidence="1">
    <location>
        <begin position="225"/>
        <end position="245"/>
    </location>
</feature>
<name>A0A286USQ5_9AGAM</name>
<evidence type="ECO:0000313" key="2">
    <source>
        <dbReference type="EMBL" id="PAV22618.1"/>
    </source>
</evidence>
<feature type="compositionally biased region" description="Basic and acidic residues" evidence="1">
    <location>
        <begin position="94"/>
        <end position="120"/>
    </location>
</feature>